<name>A0ABN3C8D5_9ACTN</name>
<comment type="caution">
    <text evidence="1">The sequence shown here is derived from an EMBL/GenBank/DDBJ whole genome shotgun (WGS) entry which is preliminary data.</text>
</comment>
<gene>
    <name evidence="1" type="ORF">GCM10009850_010640</name>
</gene>
<evidence type="ECO:0000313" key="2">
    <source>
        <dbReference type="Proteomes" id="UP001499843"/>
    </source>
</evidence>
<keyword evidence="2" id="KW-1185">Reference proteome</keyword>
<sequence>MIIGVHGIGNYRYFRDHGTAEAASAAIGADWSRWAARPMSVAYYAHLLHRGVAQGEDDDPMTLDDAERELFLAWVDELQETPQRAQGPLTAGLRQAAEWLTENHGERATRLVTRFVKEVAAYLEDDQRAEVTELVAGQVRRSGARVVVAHSLGSVAAYETLWAHPGLEIDLLVTLGSPLGIRSVIFDRLRPAPENDLGARPPGVRRWVNLADVGDIVAVPRELTRRFAGVEQGDPLTIGRIDFHRAKGYLGCPPVAALLHL</sequence>
<dbReference type="EMBL" id="BAAAQX010000002">
    <property type="protein sequence ID" value="GAA2205606.1"/>
    <property type="molecule type" value="Genomic_DNA"/>
</dbReference>
<accession>A0ABN3C8D5</accession>
<proteinExistence type="predicted"/>
<dbReference type="RefSeq" id="WP_344471109.1">
    <property type="nucleotide sequence ID" value="NZ_BAAAQX010000002.1"/>
</dbReference>
<evidence type="ECO:0008006" key="3">
    <source>
        <dbReference type="Google" id="ProtNLM"/>
    </source>
</evidence>
<dbReference type="InterPro" id="IPR029058">
    <property type="entry name" value="AB_hydrolase_fold"/>
</dbReference>
<dbReference type="SUPFAM" id="SSF53474">
    <property type="entry name" value="alpha/beta-Hydrolases"/>
    <property type="match status" value="1"/>
</dbReference>
<organism evidence="1 2">
    <name type="scientific">Nonomuraea monospora</name>
    <dbReference type="NCBI Taxonomy" id="568818"/>
    <lineage>
        <taxon>Bacteria</taxon>
        <taxon>Bacillati</taxon>
        <taxon>Actinomycetota</taxon>
        <taxon>Actinomycetes</taxon>
        <taxon>Streptosporangiales</taxon>
        <taxon>Streptosporangiaceae</taxon>
        <taxon>Nonomuraea</taxon>
    </lineage>
</organism>
<dbReference type="Proteomes" id="UP001499843">
    <property type="component" value="Unassembled WGS sequence"/>
</dbReference>
<protein>
    <recommendedName>
        <fullName evidence="3">Serine peptidase</fullName>
    </recommendedName>
</protein>
<evidence type="ECO:0000313" key="1">
    <source>
        <dbReference type="EMBL" id="GAA2205606.1"/>
    </source>
</evidence>
<reference evidence="1 2" key="1">
    <citation type="journal article" date="2019" name="Int. J. Syst. Evol. Microbiol.">
        <title>The Global Catalogue of Microorganisms (GCM) 10K type strain sequencing project: providing services to taxonomists for standard genome sequencing and annotation.</title>
        <authorList>
            <consortium name="The Broad Institute Genomics Platform"/>
            <consortium name="The Broad Institute Genome Sequencing Center for Infectious Disease"/>
            <person name="Wu L."/>
            <person name="Ma J."/>
        </authorList>
    </citation>
    <scope>NUCLEOTIDE SEQUENCE [LARGE SCALE GENOMIC DNA]</scope>
    <source>
        <strain evidence="1 2">JCM 16114</strain>
    </source>
</reference>